<dbReference type="GO" id="GO:0051287">
    <property type="term" value="F:NAD binding"/>
    <property type="evidence" value="ECO:0007669"/>
    <property type="project" value="InterPro"/>
</dbReference>
<evidence type="ECO:0000259" key="4">
    <source>
        <dbReference type="Pfam" id="PF02826"/>
    </source>
</evidence>
<dbReference type="GO" id="GO:0001221">
    <property type="term" value="F:transcription coregulator binding"/>
    <property type="evidence" value="ECO:0007669"/>
    <property type="project" value="TreeGrafter"/>
</dbReference>
<evidence type="ECO:0000313" key="6">
    <source>
        <dbReference type="Proteomes" id="UP000315003"/>
    </source>
</evidence>
<evidence type="ECO:0000256" key="2">
    <source>
        <dbReference type="RuleBase" id="RU003719"/>
    </source>
</evidence>
<dbReference type="InterPro" id="IPR006140">
    <property type="entry name" value="D-isomer_DH_NAD-bd"/>
</dbReference>
<evidence type="ECO:0000313" key="5">
    <source>
        <dbReference type="EMBL" id="QDT57812.1"/>
    </source>
</evidence>
<dbReference type="GO" id="GO:0008465">
    <property type="term" value="F:hydroxypyruvate reductase (NADH) activity"/>
    <property type="evidence" value="ECO:0007669"/>
    <property type="project" value="UniProtKB-EC"/>
</dbReference>
<dbReference type="InterPro" id="IPR029753">
    <property type="entry name" value="D-isomer_DH_CS"/>
</dbReference>
<dbReference type="InterPro" id="IPR043322">
    <property type="entry name" value="CtBP"/>
</dbReference>
<feature type="domain" description="D-isomer specific 2-hydroxyacid dehydrogenase catalytic" evidence="3">
    <location>
        <begin position="89"/>
        <end position="402"/>
    </location>
</feature>
<proteinExistence type="inferred from homology"/>
<protein>
    <submittedName>
        <fullName evidence="5">Glycerate dehydrogenase</fullName>
        <ecNumber evidence="5">1.1.1.29</ecNumber>
    </submittedName>
</protein>
<dbReference type="SUPFAM" id="SSF51735">
    <property type="entry name" value="NAD(P)-binding Rossmann-fold domains"/>
    <property type="match status" value="1"/>
</dbReference>
<sequence length="402" mass="44186">MVIWLNVIHNPGTHHPNDRSIASLGVRRRIDVNPIRLFETTQGSNDLGAGLPLAKLIASDISRSFSPRRCHMSSLSKVVITDFITEPLHYERSVLDGHAVVTALDVMSEDELLGKVEDADALMVYHYFHLTRKTIDRLTHCKVIVRPGVGYDGVDLEAAAARNIPVCNVPDYGTNEVADSAMSMALSLGRGTHFLNSRLRHNRGPWSVEQAAPIPRLTGRTFALLGCGRIGTATALRAKAFGMDVVFYDPYQCDGLDKSLGIRRVDSLEELLRSAYILSLHCPLTEQTRMMIGKEEIAMMPEGSFLINTARGGIVDTNSVVTALQEGRLAGAGIDVLDQEPPAADSPLLQAWRDPDHPAHDRLILTPHSAFYCDQGAEEFRTKGAKEVLRALQGQPLRNQVN</sequence>
<gene>
    <name evidence="5" type="primary">hprA_1</name>
    <name evidence="5" type="ORF">SV7mr_02970</name>
</gene>
<dbReference type="GO" id="GO:0006357">
    <property type="term" value="P:regulation of transcription by RNA polymerase II"/>
    <property type="evidence" value="ECO:0007669"/>
    <property type="project" value="TreeGrafter"/>
</dbReference>
<dbReference type="EMBL" id="CP036272">
    <property type="protein sequence ID" value="QDT57812.1"/>
    <property type="molecule type" value="Genomic_DNA"/>
</dbReference>
<dbReference type="InterPro" id="IPR006139">
    <property type="entry name" value="D-isomer_2_OHA_DH_cat_dom"/>
</dbReference>
<dbReference type="AlphaFoldDB" id="A0A517SNW3"/>
<dbReference type="PANTHER" id="PTHR46029:SF7">
    <property type="entry name" value="C-TERMINAL-BINDING PROTEIN"/>
    <property type="match status" value="1"/>
</dbReference>
<dbReference type="InterPro" id="IPR036291">
    <property type="entry name" value="NAD(P)-bd_dom_sf"/>
</dbReference>
<evidence type="ECO:0000259" key="3">
    <source>
        <dbReference type="Pfam" id="PF00389"/>
    </source>
</evidence>
<dbReference type="PROSITE" id="PS00671">
    <property type="entry name" value="D_2_HYDROXYACID_DH_3"/>
    <property type="match status" value="1"/>
</dbReference>
<dbReference type="Pfam" id="PF02826">
    <property type="entry name" value="2-Hacid_dh_C"/>
    <property type="match status" value="1"/>
</dbReference>
<evidence type="ECO:0000256" key="1">
    <source>
        <dbReference type="ARBA" id="ARBA00023002"/>
    </source>
</evidence>
<dbReference type="Pfam" id="PF00389">
    <property type="entry name" value="2-Hacid_dh"/>
    <property type="match status" value="1"/>
</dbReference>
<dbReference type="GO" id="GO:0140297">
    <property type="term" value="F:DNA-binding transcription factor binding"/>
    <property type="evidence" value="ECO:0007669"/>
    <property type="project" value="TreeGrafter"/>
</dbReference>
<comment type="similarity">
    <text evidence="2">Belongs to the D-isomer specific 2-hydroxyacid dehydrogenase family.</text>
</comment>
<dbReference type="CDD" id="cd05299">
    <property type="entry name" value="CtBP_dh"/>
    <property type="match status" value="1"/>
</dbReference>
<dbReference type="Gene3D" id="3.40.50.720">
    <property type="entry name" value="NAD(P)-binding Rossmann-like Domain"/>
    <property type="match status" value="2"/>
</dbReference>
<keyword evidence="1 2" id="KW-0560">Oxidoreductase</keyword>
<feature type="domain" description="D-isomer specific 2-hydroxyacid dehydrogenase NAD-binding" evidence="4">
    <location>
        <begin position="182"/>
        <end position="370"/>
    </location>
</feature>
<dbReference type="SUPFAM" id="SSF52283">
    <property type="entry name" value="Formate/glycerate dehydrogenase catalytic domain-like"/>
    <property type="match status" value="1"/>
</dbReference>
<dbReference type="PANTHER" id="PTHR46029">
    <property type="entry name" value="C-TERMINAL-BINDING PROTEIN"/>
    <property type="match status" value="1"/>
</dbReference>
<name>A0A517SNW3_9BACT</name>
<keyword evidence="6" id="KW-1185">Reference proteome</keyword>
<organism evidence="5 6">
    <name type="scientific">Stieleria bergensis</name>
    <dbReference type="NCBI Taxonomy" id="2528025"/>
    <lineage>
        <taxon>Bacteria</taxon>
        <taxon>Pseudomonadati</taxon>
        <taxon>Planctomycetota</taxon>
        <taxon>Planctomycetia</taxon>
        <taxon>Pirellulales</taxon>
        <taxon>Pirellulaceae</taxon>
        <taxon>Stieleria</taxon>
    </lineage>
</organism>
<dbReference type="Proteomes" id="UP000315003">
    <property type="component" value="Chromosome"/>
</dbReference>
<accession>A0A517SNW3</accession>
<dbReference type="InterPro" id="IPR051638">
    <property type="entry name" value="CTBP_dehydrogenase"/>
</dbReference>
<reference evidence="5 6" key="1">
    <citation type="submission" date="2019-02" db="EMBL/GenBank/DDBJ databases">
        <title>Deep-cultivation of Planctomycetes and their phenomic and genomic characterization uncovers novel biology.</title>
        <authorList>
            <person name="Wiegand S."/>
            <person name="Jogler M."/>
            <person name="Boedeker C."/>
            <person name="Pinto D."/>
            <person name="Vollmers J."/>
            <person name="Rivas-Marin E."/>
            <person name="Kohn T."/>
            <person name="Peeters S.H."/>
            <person name="Heuer A."/>
            <person name="Rast P."/>
            <person name="Oberbeckmann S."/>
            <person name="Bunk B."/>
            <person name="Jeske O."/>
            <person name="Meyerdierks A."/>
            <person name="Storesund J.E."/>
            <person name="Kallscheuer N."/>
            <person name="Luecker S."/>
            <person name="Lage O.M."/>
            <person name="Pohl T."/>
            <person name="Merkel B.J."/>
            <person name="Hornburger P."/>
            <person name="Mueller R.-W."/>
            <person name="Bruemmer F."/>
            <person name="Labrenz M."/>
            <person name="Spormann A.M."/>
            <person name="Op den Camp H."/>
            <person name="Overmann J."/>
            <person name="Amann R."/>
            <person name="Jetten M.S.M."/>
            <person name="Mascher T."/>
            <person name="Medema M.H."/>
            <person name="Devos D.P."/>
            <person name="Kaster A.-K."/>
            <person name="Ovreas L."/>
            <person name="Rohde M."/>
            <person name="Galperin M.Y."/>
            <person name="Jogler C."/>
        </authorList>
    </citation>
    <scope>NUCLEOTIDE SEQUENCE [LARGE SCALE GENOMIC DNA]</scope>
    <source>
        <strain evidence="5 6">SV_7m_r</strain>
    </source>
</reference>
<dbReference type="EC" id="1.1.1.29" evidence="5"/>
<dbReference type="GO" id="GO:0003714">
    <property type="term" value="F:transcription corepressor activity"/>
    <property type="evidence" value="ECO:0007669"/>
    <property type="project" value="InterPro"/>
</dbReference>